<dbReference type="OrthoDB" id="7793at2157"/>
<dbReference type="EMBL" id="BMNM01000012">
    <property type="protein sequence ID" value="GGI84896.1"/>
    <property type="molecule type" value="Genomic_DNA"/>
</dbReference>
<keyword evidence="8" id="KW-1185">Reference proteome</keyword>
<comment type="similarity">
    <text evidence="1 4">Belongs to the eukaryotic ribosomal protein eS6 family.</text>
</comment>
<keyword evidence="2 4" id="KW-0689">Ribosomal protein</keyword>
<dbReference type="GeneID" id="76205927"/>
<dbReference type="GO" id="GO:0005840">
    <property type="term" value="C:ribosome"/>
    <property type="evidence" value="ECO:0007669"/>
    <property type="project" value="UniProtKB-KW"/>
</dbReference>
<dbReference type="GO" id="GO:0006412">
    <property type="term" value="P:translation"/>
    <property type="evidence" value="ECO:0007669"/>
    <property type="project" value="UniProtKB-UniRule"/>
</dbReference>
<gene>
    <name evidence="4" type="primary">rps6e</name>
    <name evidence="6" type="ORF">GCM10007112_22310</name>
    <name evidence="5" type="ORF">Vsou_03760</name>
</gene>
<reference evidence="6" key="1">
    <citation type="journal article" date="2014" name="Int. J. Syst. Evol. Microbiol.">
        <title>Complete genome sequence of Corynebacterium casei LMG S-19264T (=DSM 44701T), isolated from a smear-ripened cheese.</title>
        <authorList>
            <consortium name="US DOE Joint Genome Institute (JGI-PGF)"/>
            <person name="Walter F."/>
            <person name="Albersmeier A."/>
            <person name="Kalinowski J."/>
            <person name="Ruckert C."/>
        </authorList>
    </citation>
    <scope>NUCLEOTIDE SEQUENCE</scope>
    <source>
        <strain evidence="6">JCM 11219</strain>
    </source>
</reference>
<evidence type="ECO:0000313" key="6">
    <source>
        <dbReference type="EMBL" id="GGI84896.1"/>
    </source>
</evidence>
<dbReference type="GO" id="GO:1990904">
    <property type="term" value="C:ribonucleoprotein complex"/>
    <property type="evidence" value="ECO:0007669"/>
    <property type="project" value="UniProtKB-KW"/>
</dbReference>
<dbReference type="EMBL" id="AP026830">
    <property type="protein sequence ID" value="BDR91283.1"/>
    <property type="molecule type" value="Genomic_DNA"/>
</dbReference>
<evidence type="ECO:0000313" key="8">
    <source>
        <dbReference type="Proteomes" id="UP001060771"/>
    </source>
</evidence>
<evidence type="ECO:0000256" key="2">
    <source>
        <dbReference type="ARBA" id="ARBA00022980"/>
    </source>
</evidence>
<organism evidence="6 7">
    <name type="scientific">Vulcanisaeta souniana JCM 11219</name>
    <dbReference type="NCBI Taxonomy" id="1293586"/>
    <lineage>
        <taxon>Archaea</taxon>
        <taxon>Thermoproteota</taxon>
        <taxon>Thermoprotei</taxon>
        <taxon>Thermoproteales</taxon>
        <taxon>Thermoproteaceae</taxon>
        <taxon>Vulcanisaeta</taxon>
    </lineage>
</organism>
<evidence type="ECO:0000313" key="5">
    <source>
        <dbReference type="EMBL" id="BDR91283.1"/>
    </source>
</evidence>
<dbReference type="Proteomes" id="UP001060771">
    <property type="component" value="Chromosome"/>
</dbReference>
<dbReference type="PANTHER" id="PTHR11502">
    <property type="entry name" value="40S RIBOSOMAL PROTEIN S6"/>
    <property type="match status" value="1"/>
</dbReference>
<dbReference type="AlphaFoldDB" id="A0A830EHC2"/>
<dbReference type="SMART" id="SM01405">
    <property type="entry name" value="Ribosomal_S6e"/>
    <property type="match status" value="1"/>
</dbReference>
<dbReference type="HAMAP" id="MF_00512">
    <property type="entry name" value="Ribosomal_eS6"/>
    <property type="match status" value="1"/>
</dbReference>
<accession>A0A830EHC2</accession>
<dbReference type="InterPro" id="IPR018282">
    <property type="entry name" value="Ribosomal_eS6_CS"/>
</dbReference>
<evidence type="ECO:0000256" key="3">
    <source>
        <dbReference type="ARBA" id="ARBA00023274"/>
    </source>
</evidence>
<dbReference type="InterPro" id="IPR020924">
    <property type="entry name" value="Ribosomal_eS6_arc"/>
</dbReference>
<name>A0A830EHC2_9CREN</name>
<evidence type="ECO:0000256" key="4">
    <source>
        <dbReference type="HAMAP-Rule" id="MF_00512"/>
    </source>
</evidence>
<dbReference type="Proteomes" id="UP000657075">
    <property type="component" value="Unassembled WGS sequence"/>
</dbReference>
<dbReference type="NCBIfam" id="NF003293">
    <property type="entry name" value="PRK04290.1-2"/>
    <property type="match status" value="1"/>
</dbReference>
<dbReference type="RefSeq" id="WP_188603996.1">
    <property type="nucleotide sequence ID" value="NZ_AP026830.1"/>
</dbReference>
<reference evidence="6" key="2">
    <citation type="submission" date="2020-09" db="EMBL/GenBank/DDBJ databases">
        <authorList>
            <person name="Sun Q."/>
            <person name="Ohkuma M."/>
        </authorList>
    </citation>
    <scope>NUCLEOTIDE SEQUENCE</scope>
    <source>
        <strain evidence="6">JCM 11219</strain>
    </source>
</reference>
<protein>
    <recommendedName>
        <fullName evidence="4">Small ribosomal subunit protein eS6</fullName>
    </recommendedName>
</protein>
<reference evidence="5" key="4">
    <citation type="journal article" date="2023" name="Microbiol. Resour. Announc.">
        <title>Complete Genome Sequence of Vulcanisaeta souniana Strain IC-059, a Hyperthermophilic Archaeon Isolated from Hot Spring Water in Japan.</title>
        <authorList>
            <person name="Kato S."/>
            <person name="Itoh T."/>
            <person name="Wu L."/>
            <person name="Ma J."/>
            <person name="Ohkuma M."/>
        </authorList>
    </citation>
    <scope>NUCLEOTIDE SEQUENCE</scope>
    <source>
        <strain evidence="5">JCM 11219</strain>
    </source>
</reference>
<evidence type="ECO:0000313" key="7">
    <source>
        <dbReference type="Proteomes" id="UP000657075"/>
    </source>
</evidence>
<evidence type="ECO:0000256" key="1">
    <source>
        <dbReference type="ARBA" id="ARBA00009312"/>
    </source>
</evidence>
<keyword evidence="3 4" id="KW-0687">Ribonucleoprotein</keyword>
<reference evidence="8" key="3">
    <citation type="submission" date="2022-09" db="EMBL/GenBank/DDBJ databases">
        <title>Complete genome sequence of Vulcanisaeta souniana.</title>
        <authorList>
            <person name="Kato S."/>
            <person name="Itoh T."/>
            <person name="Ohkuma M."/>
        </authorList>
    </citation>
    <scope>NUCLEOTIDE SEQUENCE [LARGE SCALE GENOMIC DNA]</scope>
    <source>
        <strain evidence="8">JCM 11219</strain>
    </source>
</reference>
<dbReference type="GO" id="GO:0003735">
    <property type="term" value="F:structural constituent of ribosome"/>
    <property type="evidence" value="ECO:0007669"/>
    <property type="project" value="InterPro"/>
</dbReference>
<sequence>MPTFKLVLNDPVSGRAKQLEVKDPIAQRFVGLRIGDEIDGGAVKEVLELPPGFKIRITGGSGIDGAPMLPNIEGAVKKYLLMNEGLGYHPERRGMRKRKLVRGNTISDQIVQVNAILIYPKDWKEGPIIPLGDKELQKLSGGEQKAEEKQQ</sequence>
<dbReference type="PROSITE" id="PS00578">
    <property type="entry name" value="RIBOSOMAL_S6E"/>
    <property type="match status" value="1"/>
</dbReference>
<dbReference type="Pfam" id="PF01092">
    <property type="entry name" value="Ribosomal_S6e"/>
    <property type="match status" value="1"/>
</dbReference>
<proteinExistence type="inferred from homology"/>
<dbReference type="InterPro" id="IPR001377">
    <property type="entry name" value="Ribosomal_eS6"/>
</dbReference>